<evidence type="ECO:0000313" key="3">
    <source>
        <dbReference type="Proteomes" id="UP000184330"/>
    </source>
</evidence>
<dbReference type="Pfam" id="PF07985">
    <property type="entry name" value="SRR1"/>
    <property type="match status" value="1"/>
</dbReference>
<reference evidence="2 3" key="1">
    <citation type="submission" date="2016-03" db="EMBL/GenBank/DDBJ databases">
        <authorList>
            <person name="Ploux O."/>
        </authorList>
    </citation>
    <scope>NUCLEOTIDE SEQUENCE [LARGE SCALE GENOMIC DNA]</scope>
    <source>
        <strain evidence="2 3">UAMH 11012</strain>
    </source>
</reference>
<evidence type="ECO:0000259" key="1">
    <source>
        <dbReference type="Pfam" id="PF07985"/>
    </source>
</evidence>
<protein>
    <recommendedName>
        <fullName evidence="1">SRR1-like domain-containing protein</fullName>
    </recommendedName>
</protein>
<dbReference type="Proteomes" id="UP000184330">
    <property type="component" value="Unassembled WGS sequence"/>
</dbReference>
<accession>A0A1L7XHA6</accession>
<dbReference type="OrthoDB" id="3547557at2759"/>
<gene>
    <name evidence="2" type="ORF">PAC_14331</name>
</gene>
<dbReference type="AlphaFoldDB" id="A0A1L7XHA6"/>
<dbReference type="InterPro" id="IPR012942">
    <property type="entry name" value="SRR1-like"/>
</dbReference>
<keyword evidence="3" id="KW-1185">Reference proteome</keyword>
<organism evidence="2 3">
    <name type="scientific">Phialocephala subalpina</name>
    <dbReference type="NCBI Taxonomy" id="576137"/>
    <lineage>
        <taxon>Eukaryota</taxon>
        <taxon>Fungi</taxon>
        <taxon>Dikarya</taxon>
        <taxon>Ascomycota</taxon>
        <taxon>Pezizomycotina</taxon>
        <taxon>Leotiomycetes</taxon>
        <taxon>Helotiales</taxon>
        <taxon>Mollisiaceae</taxon>
        <taxon>Phialocephala</taxon>
        <taxon>Phialocephala fortinii species complex</taxon>
    </lineage>
</organism>
<dbReference type="EMBL" id="FJOG01000026">
    <property type="protein sequence ID" value="CZR64433.1"/>
    <property type="molecule type" value="Genomic_DNA"/>
</dbReference>
<feature type="domain" description="SRR1-like" evidence="1">
    <location>
        <begin position="59"/>
        <end position="162"/>
    </location>
</feature>
<name>A0A1L7XHA6_9HELO</name>
<proteinExistence type="predicted"/>
<evidence type="ECO:0000313" key="2">
    <source>
        <dbReference type="EMBL" id="CZR64433.1"/>
    </source>
</evidence>
<sequence>MCFRSVLYPFLDTISPTDTLPDPHANQSLSKAEKDVLTAKRTWLQSDAPRKLAAIVAQIIEDRAAHPVFNIVCLGIGRNRPNDLEQIVAFSQMAAQLAIVNPEVLDNIVIQDPEMEPEMKIMFENHKCRVVEDLAAFQLVGTSTFIFAPFVPLHVTIGGVRNQPIKSLPMFIGSDLRIIIGGSETNNNRAIMDVDRPLFEQIVKSMLGDDVCSYADFPGAPPEGMRANVLVISRNYRAWVSGGGLLGLRFN</sequence>